<protein>
    <submittedName>
        <fullName evidence="8">Thiamine pyrophosphate-binding protein</fullName>
    </submittedName>
</protein>
<evidence type="ECO:0000259" key="5">
    <source>
        <dbReference type="Pfam" id="PF00205"/>
    </source>
</evidence>
<evidence type="ECO:0000313" key="8">
    <source>
        <dbReference type="EMBL" id="TCJ12709.1"/>
    </source>
</evidence>
<evidence type="ECO:0000259" key="6">
    <source>
        <dbReference type="Pfam" id="PF02775"/>
    </source>
</evidence>
<dbReference type="InterPro" id="IPR029035">
    <property type="entry name" value="DHS-like_NAD/FAD-binding_dom"/>
</dbReference>
<dbReference type="GO" id="GO:0050660">
    <property type="term" value="F:flavin adenine dinucleotide binding"/>
    <property type="evidence" value="ECO:0007669"/>
    <property type="project" value="TreeGrafter"/>
</dbReference>
<dbReference type="CDD" id="cd00568">
    <property type="entry name" value="TPP_enzymes"/>
    <property type="match status" value="1"/>
</dbReference>
<evidence type="ECO:0000259" key="7">
    <source>
        <dbReference type="Pfam" id="PF02776"/>
    </source>
</evidence>
<dbReference type="AlphaFoldDB" id="A0A4R1B8W4"/>
<evidence type="ECO:0000256" key="1">
    <source>
        <dbReference type="ARBA" id="ARBA00001964"/>
    </source>
</evidence>
<feature type="domain" description="Thiamine pyrophosphate enzyme TPP-binding" evidence="6">
    <location>
        <begin position="391"/>
        <end position="530"/>
    </location>
</feature>
<feature type="domain" description="Thiamine pyrophosphate enzyme N-terminal TPP-binding" evidence="7">
    <location>
        <begin position="1"/>
        <end position="106"/>
    </location>
</feature>
<dbReference type="GO" id="GO:0003984">
    <property type="term" value="F:acetolactate synthase activity"/>
    <property type="evidence" value="ECO:0007669"/>
    <property type="project" value="TreeGrafter"/>
</dbReference>
<reference evidence="8 9" key="1">
    <citation type="submission" date="2019-03" db="EMBL/GenBank/DDBJ databases">
        <title>Whole genome sequence of a novel Rubrobacter taiwanensis strain, isolated from Yellowstone National Park.</title>
        <authorList>
            <person name="Freed S."/>
            <person name="Ramaley R.F."/>
            <person name="Kyndt J.A."/>
        </authorList>
    </citation>
    <scope>NUCLEOTIDE SEQUENCE [LARGE SCALE GENOMIC DNA]</scope>
    <source>
        <strain evidence="8 9">Yellowstone</strain>
    </source>
</reference>
<dbReference type="CDD" id="cd07035">
    <property type="entry name" value="TPP_PYR_POX_like"/>
    <property type="match status" value="1"/>
</dbReference>
<comment type="cofactor">
    <cofactor evidence="1">
        <name>thiamine diphosphate</name>
        <dbReference type="ChEBI" id="CHEBI:58937"/>
    </cofactor>
</comment>
<evidence type="ECO:0000256" key="4">
    <source>
        <dbReference type="RuleBase" id="RU362132"/>
    </source>
</evidence>
<dbReference type="Proteomes" id="UP000295244">
    <property type="component" value="Unassembled WGS sequence"/>
</dbReference>
<comment type="caution">
    <text evidence="8">The sequence shown here is derived from an EMBL/GenBank/DDBJ whole genome shotgun (WGS) entry which is preliminary data.</text>
</comment>
<dbReference type="InterPro" id="IPR011766">
    <property type="entry name" value="TPP_enzyme_TPP-bd"/>
</dbReference>
<feature type="domain" description="Thiamine pyrophosphate enzyme central" evidence="5">
    <location>
        <begin position="188"/>
        <end position="321"/>
    </location>
</feature>
<proteinExistence type="inferred from homology"/>
<dbReference type="PANTHER" id="PTHR18968:SF166">
    <property type="entry name" value="2-HYDROXYACYL-COA LYASE 2"/>
    <property type="match status" value="1"/>
</dbReference>
<organism evidence="8 9">
    <name type="scientific">Rubrobacter taiwanensis</name>
    <dbReference type="NCBI Taxonomy" id="185139"/>
    <lineage>
        <taxon>Bacteria</taxon>
        <taxon>Bacillati</taxon>
        <taxon>Actinomycetota</taxon>
        <taxon>Rubrobacteria</taxon>
        <taxon>Rubrobacterales</taxon>
        <taxon>Rubrobacteraceae</taxon>
        <taxon>Rubrobacter</taxon>
    </lineage>
</organism>
<dbReference type="Pfam" id="PF02775">
    <property type="entry name" value="TPP_enzyme_C"/>
    <property type="match status" value="1"/>
</dbReference>
<dbReference type="GO" id="GO:0005948">
    <property type="term" value="C:acetolactate synthase complex"/>
    <property type="evidence" value="ECO:0007669"/>
    <property type="project" value="TreeGrafter"/>
</dbReference>
<dbReference type="EMBL" id="SKBU01000044">
    <property type="protein sequence ID" value="TCJ12709.1"/>
    <property type="molecule type" value="Genomic_DNA"/>
</dbReference>
<name>A0A4R1B8W4_9ACTN</name>
<dbReference type="GO" id="GO:0000287">
    <property type="term" value="F:magnesium ion binding"/>
    <property type="evidence" value="ECO:0007669"/>
    <property type="project" value="InterPro"/>
</dbReference>
<dbReference type="SUPFAM" id="SSF52518">
    <property type="entry name" value="Thiamin diphosphate-binding fold (THDP-binding)"/>
    <property type="match status" value="2"/>
</dbReference>
<keyword evidence="9" id="KW-1185">Reference proteome</keyword>
<dbReference type="Pfam" id="PF02776">
    <property type="entry name" value="TPP_enzyme_N"/>
    <property type="match status" value="1"/>
</dbReference>
<dbReference type="SUPFAM" id="SSF52467">
    <property type="entry name" value="DHS-like NAD/FAD-binding domain"/>
    <property type="match status" value="1"/>
</dbReference>
<dbReference type="Pfam" id="PF00205">
    <property type="entry name" value="TPP_enzyme_M"/>
    <property type="match status" value="1"/>
</dbReference>
<dbReference type="Gene3D" id="3.40.50.970">
    <property type="match status" value="2"/>
</dbReference>
<comment type="similarity">
    <text evidence="2 4">Belongs to the TPP enzyme family.</text>
</comment>
<dbReference type="InterPro" id="IPR029061">
    <property type="entry name" value="THDP-binding"/>
</dbReference>
<evidence type="ECO:0000256" key="2">
    <source>
        <dbReference type="ARBA" id="ARBA00007812"/>
    </source>
</evidence>
<dbReference type="Gene3D" id="3.40.50.1220">
    <property type="entry name" value="TPP-binding domain"/>
    <property type="match status" value="1"/>
</dbReference>
<gene>
    <name evidence="8" type="ORF">E0L93_15410</name>
</gene>
<dbReference type="InterPro" id="IPR045229">
    <property type="entry name" value="TPP_enz"/>
</dbReference>
<evidence type="ECO:0000313" key="9">
    <source>
        <dbReference type="Proteomes" id="UP000295244"/>
    </source>
</evidence>
<dbReference type="RefSeq" id="WP_132692977.1">
    <property type="nucleotide sequence ID" value="NZ_SKBU01000044.1"/>
</dbReference>
<dbReference type="InterPro" id="IPR012000">
    <property type="entry name" value="Thiamin_PyroP_enz_cen_dom"/>
</dbReference>
<dbReference type="PANTHER" id="PTHR18968">
    <property type="entry name" value="THIAMINE PYROPHOSPHATE ENZYMES"/>
    <property type="match status" value="1"/>
</dbReference>
<keyword evidence="3 4" id="KW-0786">Thiamine pyrophosphate</keyword>
<dbReference type="GO" id="GO:0030976">
    <property type="term" value="F:thiamine pyrophosphate binding"/>
    <property type="evidence" value="ECO:0007669"/>
    <property type="project" value="InterPro"/>
</dbReference>
<dbReference type="GO" id="GO:0009097">
    <property type="term" value="P:isoleucine biosynthetic process"/>
    <property type="evidence" value="ECO:0007669"/>
    <property type="project" value="TreeGrafter"/>
</dbReference>
<dbReference type="OrthoDB" id="3203527at2"/>
<accession>A0A4R1B8W4</accession>
<dbReference type="GO" id="GO:0009099">
    <property type="term" value="P:L-valine biosynthetic process"/>
    <property type="evidence" value="ECO:0007669"/>
    <property type="project" value="TreeGrafter"/>
</dbReference>
<evidence type="ECO:0000256" key="3">
    <source>
        <dbReference type="ARBA" id="ARBA00023052"/>
    </source>
</evidence>
<sequence>MRVYEAVGETLKRLGVNVAFGLVGSGNFKLVDYMTRCCGIRYYGARHEGAAIGMADGYARVSGKLGVCTVHQGPGVTNTLTALTEAVKSRTPLLLLAGDTATGALYHNLDVDQGGIVSSVGAGVERIRSADKTIEDINRAVHRARIERRPIIASLPIDFQEYDCDIEDPAPFVASAMLNPRPSEEAVSAMADMLEIARRPVIIAGRGAVLADARAQLEELGNRVGALFATSAAAKGFFAGSPFDLGIAGGFASSLAVQLFSEADLVLSFGASLNRWTMKHGNLFPSSAQIIHCDVEPTSIGRVQPVTLGVVGDATETAEALLRELDRRNIKSDGFRTEPVVQRIKGFRWKNDFEEKSDEGTVDPRFISLALDEILPEERTVVVDGGHFMEFPTRYLSVPDAAGFVPTWAFQSIGLGMGIGMGAAVARTDRLALVVIGDGGLLMTLGEIDAAIHLGIPLLIVVMNDAGYGAEVHHFRSLGLPTDIVRFKGSDFAAIATAMGARGMLVRKLDELEQLKSWLAAPEGVMVVDCKVNPEVEGDFLEEAFAAEV</sequence>
<dbReference type="InterPro" id="IPR012001">
    <property type="entry name" value="Thiamin_PyroP_enz_TPP-bd_dom"/>
</dbReference>